<keyword evidence="13" id="KW-0411">Iron-sulfur</keyword>
<gene>
    <name evidence="19" type="ORF">FM125_00370</name>
</gene>
<dbReference type="Gene3D" id="3.30.565.10">
    <property type="entry name" value="Histidine kinase-like ATPase, C-terminal domain"/>
    <property type="match status" value="1"/>
</dbReference>
<organism evidence="19 20">
    <name type="scientific">Micrococcus lylae</name>
    <dbReference type="NCBI Taxonomy" id="1273"/>
    <lineage>
        <taxon>Bacteria</taxon>
        <taxon>Bacillati</taxon>
        <taxon>Actinomycetota</taxon>
        <taxon>Actinomycetes</taxon>
        <taxon>Micrococcales</taxon>
        <taxon>Micrococcaceae</taxon>
        <taxon>Micrococcus</taxon>
    </lineage>
</organism>
<evidence type="ECO:0000313" key="20">
    <source>
        <dbReference type="Proteomes" id="UP000196230"/>
    </source>
</evidence>
<dbReference type="InterPro" id="IPR003594">
    <property type="entry name" value="HATPase_dom"/>
</dbReference>
<evidence type="ECO:0000256" key="15">
    <source>
        <dbReference type="ARBA" id="ARBA00030800"/>
    </source>
</evidence>
<evidence type="ECO:0000256" key="9">
    <source>
        <dbReference type="ARBA" id="ARBA00022723"/>
    </source>
</evidence>
<keyword evidence="11" id="KW-0408">Iron</keyword>
<dbReference type="SMART" id="SM00387">
    <property type="entry name" value="HATPase_c"/>
    <property type="match status" value="1"/>
</dbReference>
<dbReference type="Pfam" id="PF07730">
    <property type="entry name" value="HisKA_3"/>
    <property type="match status" value="1"/>
</dbReference>
<comment type="cofactor">
    <cofactor evidence="2">
        <name>[4Fe-4S] cluster</name>
        <dbReference type="ChEBI" id="CHEBI:49883"/>
    </cofactor>
</comment>
<proteinExistence type="predicted"/>
<feature type="compositionally biased region" description="Basic and acidic residues" evidence="16">
    <location>
        <begin position="396"/>
        <end position="416"/>
    </location>
</feature>
<sequence>MDQHVHTPAPTGPASAPAGPARPGTAADVRAGAAPGVRPDADAGVESGATASILAALRVVLHVSFAALLAVGLVRSVLSPGTAAAAVWPAALALAAVYLVGTVAERRRWARRRPVHRGASLAWQALVLLLWGALVALHPDFAWVAFPLFFVVQHVLAEATGRHWPGQMAVAAVTVVVVLASAPGPDGLRPAAVIGPCVGAVVAVVMYQAYRALHAESERQRALASELLAARAELARTEHRSGVLAERERLAREIHDTLTQGLASIVLVSRAAEDALDAEDPDLARRRLHTVRDTAAENLAESRRFVRDLRGDGGSLVEQLDAAVRGFARRQADAGTPVAADLQVEGTPVPLAEAVESALLRAVQSSLANVGQHAAAARCRVSVAYLDGEVTVDVADDGRGFEPEAPRRPVARERGRSVAGSRGRPVPAGTAGQERDDDGTGESTGVGLAALRERVEAVGGRVAVESTPGEGTVVAMTVPVAGRSETAKENG</sequence>
<dbReference type="GO" id="GO:0046872">
    <property type="term" value="F:metal ion binding"/>
    <property type="evidence" value="ECO:0007669"/>
    <property type="project" value="UniProtKB-KW"/>
</dbReference>
<evidence type="ECO:0000256" key="10">
    <source>
        <dbReference type="ARBA" id="ARBA00022777"/>
    </source>
</evidence>
<dbReference type="GO" id="GO:0046983">
    <property type="term" value="F:protein dimerization activity"/>
    <property type="evidence" value="ECO:0007669"/>
    <property type="project" value="InterPro"/>
</dbReference>
<feature type="transmembrane region" description="Helical" evidence="17">
    <location>
        <begin position="191"/>
        <end position="210"/>
    </location>
</feature>
<dbReference type="Gene3D" id="1.20.5.1930">
    <property type="match status" value="1"/>
</dbReference>
<dbReference type="PANTHER" id="PTHR24421">
    <property type="entry name" value="NITRATE/NITRITE SENSOR PROTEIN NARX-RELATED"/>
    <property type="match status" value="1"/>
</dbReference>
<evidence type="ECO:0000256" key="11">
    <source>
        <dbReference type="ARBA" id="ARBA00023004"/>
    </source>
</evidence>
<evidence type="ECO:0000256" key="13">
    <source>
        <dbReference type="ARBA" id="ARBA00023014"/>
    </source>
</evidence>
<dbReference type="SUPFAM" id="SSF55874">
    <property type="entry name" value="ATPase domain of HSP90 chaperone/DNA topoisomerase II/histidine kinase"/>
    <property type="match status" value="1"/>
</dbReference>
<protein>
    <recommendedName>
        <fullName evidence="5">Oxygen sensor histidine kinase NreB</fullName>
        <ecNumber evidence="4">2.7.13.3</ecNumber>
    </recommendedName>
    <alternativeName>
        <fullName evidence="15">Nitrogen regulation protein B</fullName>
    </alternativeName>
</protein>
<evidence type="ECO:0000256" key="3">
    <source>
        <dbReference type="ARBA" id="ARBA00004496"/>
    </source>
</evidence>
<evidence type="ECO:0000256" key="2">
    <source>
        <dbReference type="ARBA" id="ARBA00001966"/>
    </source>
</evidence>
<dbReference type="Pfam" id="PF02518">
    <property type="entry name" value="HATPase_c"/>
    <property type="match status" value="1"/>
</dbReference>
<dbReference type="RefSeq" id="WP_087133282.1">
    <property type="nucleotide sequence ID" value="NZ_FUKP01000003.1"/>
</dbReference>
<evidence type="ECO:0000256" key="4">
    <source>
        <dbReference type="ARBA" id="ARBA00012438"/>
    </source>
</evidence>
<dbReference type="InterPro" id="IPR004358">
    <property type="entry name" value="Sig_transdc_His_kin-like_C"/>
</dbReference>
<dbReference type="PROSITE" id="PS50109">
    <property type="entry name" value="HIS_KIN"/>
    <property type="match status" value="1"/>
</dbReference>
<dbReference type="GO" id="GO:0051539">
    <property type="term" value="F:4 iron, 4 sulfur cluster binding"/>
    <property type="evidence" value="ECO:0007669"/>
    <property type="project" value="UniProtKB-KW"/>
</dbReference>
<dbReference type="AlphaFoldDB" id="A0A1R4I6X5"/>
<dbReference type="InterPro" id="IPR036890">
    <property type="entry name" value="HATPase_C_sf"/>
</dbReference>
<dbReference type="CDD" id="cd16917">
    <property type="entry name" value="HATPase_UhpB-NarQ-NarX-like"/>
    <property type="match status" value="1"/>
</dbReference>
<comment type="catalytic activity">
    <reaction evidence="1">
        <text>ATP + protein L-histidine = ADP + protein N-phospho-L-histidine.</text>
        <dbReference type="EC" id="2.7.13.3"/>
    </reaction>
</comment>
<evidence type="ECO:0000256" key="1">
    <source>
        <dbReference type="ARBA" id="ARBA00000085"/>
    </source>
</evidence>
<dbReference type="EC" id="2.7.13.3" evidence="4"/>
<accession>A0A1R4I6X5</accession>
<evidence type="ECO:0000256" key="16">
    <source>
        <dbReference type="SAM" id="MobiDB-lite"/>
    </source>
</evidence>
<evidence type="ECO:0000313" key="19">
    <source>
        <dbReference type="EMBL" id="SJN15631.1"/>
    </source>
</evidence>
<name>A0A1R4I6X5_9MICC</name>
<dbReference type="InterPro" id="IPR050482">
    <property type="entry name" value="Sensor_HK_TwoCompSys"/>
</dbReference>
<dbReference type="InterPro" id="IPR011712">
    <property type="entry name" value="Sig_transdc_His_kin_sub3_dim/P"/>
</dbReference>
<keyword evidence="7" id="KW-0963">Cytoplasm</keyword>
<keyword evidence="10 19" id="KW-0418">Kinase</keyword>
<feature type="compositionally biased region" description="Low complexity" evidence="16">
    <location>
        <begin position="7"/>
        <end position="27"/>
    </location>
</feature>
<dbReference type="GO" id="GO:0000155">
    <property type="term" value="F:phosphorelay sensor kinase activity"/>
    <property type="evidence" value="ECO:0007669"/>
    <property type="project" value="InterPro"/>
</dbReference>
<evidence type="ECO:0000256" key="5">
    <source>
        <dbReference type="ARBA" id="ARBA00017322"/>
    </source>
</evidence>
<dbReference type="Proteomes" id="UP000196230">
    <property type="component" value="Unassembled WGS sequence"/>
</dbReference>
<comment type="subcellular location">
    <subcellularLocation>
        <location evidence="3">Cytoplasm</location>
    </subcellularLocation>
</comment>
<evidence type="ECO:0000256" key="8">
    <source>
        <dbReference type="ARBA" id="ARBA00022679"/>
    </source>
</evidence>
<comment type="function">
    <text evidence="14">Member of the two-component regulatory system NreB/NreC involved in the control of dissimilatory nitrate/nitrite reduction in response to oxygen. NreB functions as a direct oxygen sensor histidine kinase which is autophosphorylated, in the absence of oxygen, probably at the conserved histidine residue, and transfers its phosphate group probably to a conserved aspartate residue of NreC. NreB/NreC activates the expression of the nitrate (narGHJI) and nitrite (nir) reductase operons, as well as the putative nitrate transporter gene narT.</text>
</comment>
<evidence type="ECO:0000256" key="7">
    <source>
        <dbReference type="ARBA" id="ARBA00022490"/>
    </source>
</evidence>
<feature type="transmembrane region" description="Helical" evidence="17">
    <location>
        <begin position="164"/>
        <end position="184"/>
    </location>
</feature>
<evidence type="ECO:0000256" key="17">
    <source>
        <dbReference type="SAM" id="Phobius"/>
    </source>
</evidence>
<keyword evidence="12" id="KW-0902">Two-component regulatory system</keyword>
<dbReference type="PIRSF" id="PIRSF037434">
    <property type="entry name" value="STHK_ChrS"/>
    <property type="match status" value="1"/>
</dbReference>
<feature type="region of interest" description="Disordered" evidence="16">
    <location>
        <begin position="396"/>
        <end position="451"/>
    </location>
</feature>
<keyword evidence="17" id="KW-0812">Transmembrane</keyword>
<dbReference type="InterPro" id="IPR017205">
    <property type="entry name" value="Sig_transdc_His_kinase_ChrS"/>
</dbReference>
<dbReference type="InterPro" id="IPR005467">
    <property type="entry name" value="His_kinase_dom"/>
</dbReference>
<dbReference type="PRINTS" id="PR00344">
    <property type="entry name" value="BCTRLSENSOR"/>
</dbReference>
<keyword evidence="6" id="KW-0004">4Fe-4S</keyword>
<dbReference type="PANTHER" id="PTHR24421:SF62">
    <property type="entry name" value="SENSORY TRANSDUCTION HISTIDINE KINASE"/>
    <property type="match status" value="1"/>
</dbReference>
<feature type="transmembrane region" description="Helical" evidence="17">
    <location>
        <begin position="84"/>
        <end position="104"/>
    </location>
</feature>
<dbReference type="GO" id="GO:0005737">
    <property type="term" value="C:cytoplasm"/>
    <property type="evidence" value="ECO:0007669"/>
    <property type="project" value="UniProtKB-SubCell"/>
</dbReference>
<feature type="domain" description="Histidine kinase" evidence="18">
    <location>
        <begin position="344"/>
        <end position="482"/>
    </location>
</feature>
<evidence type="ECO:0000256" key="14">
    <source>
        <dbReference type="ARBA" id="ARBA00024827"/>
    </source>
</evidence>
<keyword evidence="9" id="KW-0479">Metal-binding</keyword>
<feature type="region of interest" description="Disordered" evidence="16">
    <location>
        <begin position="1"/>
        <end position="39"/>
    </location>
</feature>
<dbReference type="GO" id="GO:0016020">
    <property type="term" value="C:membrane"/>
    <property type="evidence" value="ECO:0007669"/>
    <property type="project" value="InterPro"/>
</dbReference>
<reference evidence="19 20" key="1">
    <citation type="submission" date="2017-02" db="EMBL/GenBank/DDBJ databases">
        <authorList>
            <person name="Peterson S.W."/>
        </authorList>
    </citation>
    <scope>NUCLEOTIDE SEQUENCE [LARGE SCALE GENOMIC DNA]</scope>
    <source>
        <strain evidence="19 20">2B3F</strain>
    </source>
</reference>
<keyword evidence="8" id="KW-0808">Transferase</keyword>
<keyword evidence="17" id="KW-1133">Transmembrane helix</keyword>
<evidence type="ECO:0000256" key="12">
    <source>
        <dbReference type="ARBA" id="ARBA00023012"/>
    </source>
</evidence>
<feature type="transmembrane region" description="Helical" evidence="17">
    <location>
        <begin position="59"/>
        <end position="78"/>
    </location>
</feature>
<dbReference type="EMBL" id="FUKP01000003">
    <property type="protein sequence ID" value="SJN15631.1"/>
    <property type="molecule type" value="Genomic_DNA"/>
</dbReference>
<feature type="transmembrane region" description="Helical" evidence="17">
    <location>
        <begin position="125"/>
        <end position="152"/>
    </location>
</feature>
<evidence type="ECO:0000256" key="6">
    <source>
        <dbReference type="ARBA" id="ARBA00022485"/>
    </source>
</evidence>
<evidence type="ECO:0000259" key="18">
    <source>
        <dbReference type="PROSITE" id="PS50109"/>
    </source>
</evidence>
<keyword evidence="17" id="KW-0472">Membrane</keyword>